<dbReference type="GeneID" id="79936652"/>
<dbReference type="RefSeq" id="WP_179202788.1">
    <property type="nucleotide sequence ID" value="NZ_CP119182.1"/>
</dbReference>
<name>A0A927L5L4_9ACTN</name>
<dbReference type="Proteomes" id="UP000661025">
    <property type="component" value="Unassembled WGS sequence"/>
</dbReference>
<protein>
    <submittedName>
        <fullName evidence="1">Uncharacterized protein</fullName>
    </submittedName>
</protein>
<dbReference type="AlphaFoldDB" id="A0A927L5L4"/>
<sequence>MVSILSVALGAGIGLLGVVFGAWFTARRQDRMWLREQKLKAGIGFNTAVVQLIDHLRNTRLSDDGAGADELAGRMQEARSALYLLCAEDTVDLADALARRVWNSRPSEGRADRRTEHRETEELLRRFTRQLRQEIART</sequence>
<evidence type="ECO:0000313" key="2">
    <source>
        <dbReference type="Proteomes" id="UP000661025"/>
    </source>
</evidence>
<evidence type="ECO:0000313" key="1">
    <source>
        <dbReference type="EMBL" id="MBD9726481.1"/>
    </source>
</evidence>
<comment type="caution">
    <text evidence="1">The sequence shown here is derived from an EMBL/GenBank/DDBJ whole genome shotgun (WGS) entry which is preliminary data.</text>
</comment>
<proteinExistence type="predicted"/>
<accession>A0A927L5L4</accession>
<reference evidence="1" key="1">
    <citation type="submission" date="2020-09" db="EMBL/GenBank/DDBJ databases">
        <title>Streptomyces canutascabiei sp. nov., which causes potato common scab and is distributed across the world.</title>
        <authorList>
            <person name="Nguyen H.P."/>
            <person name="Weisberg A.J."/>
            <person name="Chang J.H."/>
            <person name="Clarke C.R."/>
        </authorList>
    </citation>
    <scope>NUCLEOTIDE SEQUENCE</scope>
    <source>
        <strain evidence="1">ID-01-6.2a</strain>
    </source>
</reference>
<organism evidence="1 2">
    <name type="scientific">Streptomyces caniscabiei</name>
    <dbReference type="NCBI Taxonomy" id="2746961"/>
    <lineage>
        <taxon>Bacteria</taxon>
        <taxon>Bacillati</taxon>
        <taxon>Actinomycetota</taxon>
        <taxon>Actinomycetes</taxon>
        <taxon>Kitasatosporales</taxon>
        <taxon>Streptomycetaceae</taxon>
        <taxon>Streptomyces</taxon>
    </lineage>
</organism>
<dbReference type="EMBL" id="JACYXT010000011">
    <property type="protein sequence ID" value="MBD9726481.1"/>
    <property type="molecule type" value="Genomic_DNA"/>
</dbReference>
<gene>
    <name evidence="1" type="ORF">IHE70_25385</name>
</gene>